<dbReference type="KEGG" id="mru:mru_0944"/>
<sequence>MNARSFEIIEEAISNGVWTWLELDCYSNSLYLEFERLQLLSKSIVNPFKPVQESTYNDYRGELAIRFGTNIYLAILYDDEDSFDFLDLEEDILNSFLNSDAKLSDNDSYFYRQFKKEIRGFKFQDEDYSSNLTKKYKKEIVLAQLPNKKDSYDFLLSFELDNFAIIVKGDIISCFNDFESLSDGDIKRASNDWILYYLDYWIKKGTEEEYDEDFLCENISFD</sequence>
<dbReference type="RefSeq" id="WP_012955746.1">
    <property type="nucleotide sequence ID" value="NC_013790.1"/>
</dbReference>
<evidence type="ECO:0000313" key="2">
    <source>
        <dbReference type="Proteomes" id="UP000008680"/>
    </source>
</evidence>
<keyword evidence="2" id="KW-1185">Reference proteome</keyword>
<gene>
    <name evidence="1" type="ordered locus">mru_0944</name>
</gene>
<organism evidence="1 2">
    <name type="scientific">Methanobrevibacter ruminantium (strain ATCC 35063 / DSM 1093 / JCM 13430 / OCM 146 / M1)</name>
    <name type="common">Methanobacterium ruminantium</name>
    <dbReference type="NCBI Taxonomy" id="634498"/>
    <lineage>
        <taxon>Archaea</taxon>
        <taxon>Methanobacteriati</taxon>
        <taxon>Methanobacteriota</taxon>
        <taxon>Methanomada group</taxon>
        <taxon>Methanobacteria</taxon>
        <taxon>Methanobacteriales</taxon>
        <taxon>Methanobacteriaceae</taxon>
        <taxon>Methanobrevibacter</taxon>
    </lineage>
</organism>
<dbReference type="Proteomes" id="UP000008680">
    <property type="component" value="Chromosome"/>
</dbReference>
<dbReference type="OrthoDB" id="77976at2157"/>
<name>D3E2N4_METRM</name>
<dbReference type="eggNOG" id="arCOG12642">
    <property type="taxonomic scope" value="Archaea"/>
</dbReference>
<dbReference type="AlphaFoldDB" id="D3E2N4"/>
<dbReference type="STRING" id="634498.mru_0944"/>
<dbReference type="PATRIC" id="fig|634498.28.peg.946"/>
<protein>
    <submittedName>
        <fullName evidence="1">Uncharacterized protein</fullName>
    </submittedName>
</protein>
<dbReference type="GeneID" id="8770596"/>
<proteinExistence type="predicted"/>
<reference evidence="1 2" key="1">
    <citation type="journal article" date="2010" name="PLoS ONE">
        <title>The genome sequence of the rumen methanogen Methanobrevibacter ruminantium reveals new possibilities for controlling ruminant methane emissions.</title>
        <authorList>
            <person name="Leahy S.C."/>
            <person name="Kelly W.J."/>
            <person name="Altermann E."/>
            <person name="Ronimus R.S."/>
            <person name="Yeoman C.J."/>
            <person name="Pacheco D.M."/>
            <person name="Li D."/>
            <person name="Kong Z."/>
            <person name="McTavish S."/>
            <person name="Sang C."/>
            <person name="Lambie S.C."/>
            <person name="Janssen P.H."/>
            <person name="Dey D."/>
            <person name="Attwood G.T."/>
        </authorList>
    </citation>
    <scope>NUCLEOTIDE SEQUENCE [LARGE SCALE GENOMIC DNA]</scope>
    <source>
        <strain evidence="2">ATCC 35063 / DSM 1093 / JCM 13430 / OCM 146 / M1</strain>
    </source>
</reference>
<evidence type="ECO:0000313" key="1">
    <source>
        <dbReference type="EMBL" id="ADC46795.1"/>
    </source>
</evidence>
<accession>D3E2N4</accession>
<dbReference type="HOGENOM" id="CLU_1399765_0_0_2"/>
<dbReference type="EMBL" id="CP001719">
    <property type="protein sequence ID" value="ADC46795.1"/>
    <property type="molecule type" value="Genomic_DNA"/>
</dbReference>